<proteinExistence type="predicted"/>
<name>A0A2P6MGJ9_ALKUR</name>
<evidence type="ECO:0000313" key="5">
    <source>
        <dbReference type="EMBL" id="PRO65360.1"/>
    </source>
</evidence>
<dbReference type="GO" id="GO:0003676">
    <property type="term" value="F:nucleic acid binding"/>
    <property type="evidence" value="ECO:0007669"/>
    <property type="project" value="InterPro"/>
</dbReference>
<keyword evidence="6" id="KW-1185">Reference proteome</keyword>
<sequence length="219" mass="24370">MFWKRKQLPHRLIEEMPLNTPIKDLRFTVFDTEATGFAVGGQDRLIEIGAVQVEGLEVTDHTFQTYVNPGRSIPPEITELTGISAADTATAPLSLEAVNNFFAFAASHKSCAWAGHYLAFDITVLKKELQRAKASFQDPMYIDTLDLIGFLAPSRDMRDLQHYALDFGTPVYGRHSALGDALTTAHLLVELLRYIEDRGRTTLGDLRDITTTANGWPST</sequence>
<evidence type="ECO:0000256" key="1">
    <source>
        <dbReference type="ARBA" id="ARBA00022722"/>
    </source>
</evidence>
<dbReference type="InterPro" id="IPR036397">
    <property type="entry name" value="RNaseH_sf"/>
</dbReference>
<dbReference type="PANTHER" id="PTHR30231:SF41">
    <property type="entry name" value="DNA POLYMERASE III SUBUNIT EPSILON"/>
    <property type="match status" value="1"/>
</dbReference>
<dbReference type="GO" id="GO:0045004">
    <property type="term" value="P:DNA replication proofreading"/>
    <property type="evidence" value="ECO:0007669"/>
    <property type="project" value="TreeGrafter"/>
</dbReference>
<dbReference type="EMBL" id="PVNS01000008">
    <property type="protein sequence ID" value="PRO65360.1"/>
    <property type="molecule type" value="Genomic_DNA"/>
</dbReference>
<evidence type="ECO:0000256" key="2">
    <source>
        <dbReference type="ARBA" id="ARBA00022801"/>
    </source>
</evidence>
<dbReference type="PANTHER" id="PTHR30231">
    <property type="entry name" value="DNA POLYMERASE III SUBUNIT EPSILON"/>
    <property type="match status" value="1"/>
</dbReference>
<dbReference type="GO" id="GO:0005829">
    <property type="term" value="C:cytosol"/>
    <property type="evidence" value="ECO:0007669"/>
    <property type="project" value="TreeGrafter"/>
</dbReference>
<dbReference type="Gene3D" id="3.30.420.10">
    <property type="entry name" value="Ribonuclease H-like superfamily/Ribonuclease H"/>
    <property type="match status" value="1"/>
</dbReference>
<dbReference type="SUPFAM" id="SSF53098">
    <property type="entry name" value="Ribonuclease H-like"/>
    <property type="match status" value="1"/>
</dbReference>
<dbReference type="InterPro" id="IPR012337">
    <property type="entry name" value="RNaseH-like_sf"/>
</dbReference>
<evidence type="ECO:0000313" key="6">
    <source>
        <dbReference type="Proteomes" id="UP000243650"/>
    </source>
</evidence>
<dbReference type="Proteomes" id="UP000243650">
    <property type="component" value="Unassembled WGS sequence"/>
</dbReference>
<reference evidence="5 6" key="1">
    <citation type="submission" date="2018-03" db="EMBL/GenBank/DDBJ databases">
        <title>Bacillus urumqiensis sp. nov., a moderately haloalkaliphilic bacterium isolated from a salt lake.</title>
        <authorList>
            <person name="Zhao B."/>
            <person name="Liao Z."/>
        </authorList>
    </citation>
    <scope>NUCLEOTIDE SEQUENCE [LARGE SCALE GENOMIC DNA]</scope>
    <source>
        <strain evidence="5 6">BZ-SZ-XJ18</strain>
    </source>
</reference>
<feature type="domain" description="Exonuclease" evidence="4">
    <location>
        <begin position="26"/>
        <end position="197"/>
    </location>
</feature>
<dbReference type="OrthoDB" id="9776650at2"/>
<dbReference type="FunFam" id="3.30.420.10:FF:000045">
    <property type="entry name" value="3'-5' exonuclease DinG"/>
    <property type="match status" value="1"/>
</dbReference>
<dbReference type="RefSeq" id="WP_105959199.1">
    <property type="nucleotide sequence ID" value="NZ_PVNS01000008.1"/>
</dbReference>
<evidence type="ECO:0000259" key="4">
    <source>
        <dbReference type="SMART" id="SM00479"/>
    </source>
</evidence>
<keyword evidence="1" id="KW-0540">Nuclease</keyword>
<organism evidence="5 6">
    <name type="scientific">Alkalicoccus urumqiensis</name>
    <name type="common">Bacillus urumqiensis</name>
    <dbReference type="NCBI Taxonomy" id="1548213"/>
    <lineage>
        <taxon>Bacteria</taxon>
        <taxon>Bacillati</taxon>
        <taxon>Bacillota</taxon>
        <taxon>Bacilli</taxon>
        <taxon>Bacillales</taxon>
        <taxon>Bacillaceae</taxon>
        <taxon>Alkalicoccus</taxon>
    </lineage>
</organism>
<dbReference type="InterPro" id="IPR013520">
    <property type="entry name" value="Ribonucl_H"/>
</dbReference>
<keyword evidence="3" id="KW-0269">Exonuclease</keyword>
<accession>A0A2P6MGJ9</accession>
<dbReference type="GO" id="GO:0008408">
    <property type="term" value="F:3'-5' exonuclease activity"/>
    <property type="evidence" value="ECO:0007669"/>
    <property type="project" value="TreeGrafter"/>
</dbReference>
<dbReference type="Pfam" id="PF00929">
    <property type="entry name" value="RNase_T"/>
    <property type="match status" value="1"/>
</dbReference>
<dbReference type="SMART" id="SM00479">
    <property type="entry name" value="EXOIII"/>
    <property type="match status" value="1"/>
</dbReference>
<evidence type="ECO:0000256" key="3">
    <source>
        <dbReference type="ARBA" id="ARBA00022839"/>
    </source>
</evidence>
<comment type="caution">
    <text evidence="5">The sequence shown here is derived from an EMBL/GenBank/DDBJ whole genome shotgun (WGS) entry which is preliminary data.</text>
</comment>
<dbReference type="CDD" id="cd06127">
    <property type="entry name" value="DEDDh"/>
    <property type="match status" value="1"/>
</dbReference>
<protein>
    <submittedName>
        <fullName evidence="5">DNA polymerase III subunit epsilon</fullName>
    </submittedName>
</protein>
<keyword evidence="2" id="KW-0378">Hydrolase</keyword>
<gene>
    <name evidence="5" type="ORF">C6I21_09360</name>
</gene>
<dbReference type="AlphaFoldDB" id="A0A2P6MGJ9"/>